<keyword evidence="2" id="KW-1185">Reference proteome</keyword>
<dbReference type="RefSeq" id="XP_007389436.1">
    <property type="nucleotide sequence ID" value="XM_007389374.1"/>
</dbReference>
<name>R7RYY3_PUNST</name>
<protein>
    <submittedName>
        <fullName evidence="1">Uncharacterized protein</fullName>
    </submittedName>
</protein>
<dbReference type="AlphaFoldDB" id="R7RYY3"/>
<feature type="non-terminal residue" evidence="1">
    <location>
        <position position="1"/>
    </location>
</feature>
<dbReference type="OMA" id="INIEDGM"/>
<organism evidence="1 2">
    <name type="scientific">Punctularia strigosozonata (strain HHB-11173)</name>
    <name type="common">White-rot fungus</name>
    <dbReference type="NCBI Taxonomy" id="741275"/>
    <lineage>
        <taxon>Eukaryota</taxon>
        <taxon>Fungi</taxon>
        <taxon>Dikarya</taxon>
        <taxon>Basidiomycota</taxon>
        <taxon>Agaricomycotina</taxon>
        <taxon>Agaricomycetes</taxon>
        <taxon>Corticiales</taxon>
        <taxon>Punctulariaceae</taxon>
        <taxon>Punctularia</taxon>
    </lineage>
</organism>
<accession>R7RYY3</accession>
<evidence type="ECO:0000313" key="2">
    <source>
        <dbReference type="Proteomes" id="UP000054196"/>
    </source>
</evidence>
<evidence type="ECO:0000313" key="1">
    <source>
        <dbReference type="EMBL" id="EIN03335.1"/>
    </source>
</evidence>
<dbReference type="EMBL" id="JH687629">
    <property type="protein sequence ID" value="EIN03335.1"/>
    <property type="molecule type" value="Genomic_DNA"/>
</dbReference>
<reference evidence="2" key="1">
    <citation type="journal article" date="2012" name="Science">
        <title>The Paleozoic origin of enzymatic lignin decomposition reconstructed from 31 fungal genomes.</title>
        <authorList>
            <person name="Floudas D."/>
            <person name="Binder M."/>
            <person name="Riley R."/>
            <person name="Barry K."/>
            <person name="Blanchette R.A."/>
            <person name="Henrissat B."/>
            <person name="Martinez A.T."/>
            <person name="Otillar R."/>
            <person name="Spatafora J.W."/>
            <person name="Yadav J.S."/>
            <person name="Aerts A."/>
            <person name="Benoit I."/>
            <person name="Boyd A."/>
            <person name="Carlson A."/>
            <person name="Copeland A."/>
            <person name="Coutinho P.M."/>
            <person name="de Vries R.P."/>
            <person name="Ferreira P."/>
            <person name="Findley K."/>
            <person name="Foster B."/>
            <person name="Gaskell J."/>
            <person name="Glotzer D."/>
            <person name="Gorecki P."/>
            <person name="Heitman J."/>
            <person name="Hesse C."/>
            <person name="Hori C."/>
            <person name="Igarashi K."/>
            <person name="Jurgens J.A."/>
            <person name="Kallen N."/>
            <person name="Kersten P."/>
            <person name="Kohler A."/>
            <person name="Kuees U."/>
            <person name="Kumar T.K.A."/>
            <person name="Kuo A."/>
            <person name="LaButti K."/>
            <person name="Larrondo L.F."/>
            <person name="Lindquist E."/>
            <person name="Ling A."/>
            <person name="Lombard V."/>
            <person name="Lucas S."/>
            <person name="Lundell T."/>
            <person name="Martin R."/>
            <person name="McLaughlin D.J."/>
            <person name="Morgenstern I."/>
            <person name="Morin E."/>
            <person name="Murat C."/>
            <person name="Nagy L.G."/>
            <person name="Nolan M."/>
            <person name="Ohm R.A."/>
            <person name="Patyshakuliyeva A."/>
            <person name="Rokas A."/>
            <person name="Ruiz-Duenas F.J."/>
            <person name="Sabat G."/>
            <person name="Salamov A."/>
            <person name="Samejima M."/>
            <person name="Schmutz J."/>
            <person name="Slot J.C."/>
            <person name="St John F."/>
            <person name="Stenlid J."/>
            <person name="Sun H."/>
            <person name="Sun S."/>
            <person name="Syed K."/>
            <person name="Tsang A."/>
            <person name="Wiebenga A."/>
            <person name="Young D."/>
            <person name="Pisabarro A."/>
            <person name="Eastwood D.C."/>
            <person name="Martin F."/>
            <person name="Cullen D."/>
            <person name="Grigoriev I.V."/>
            <person name="Hibbett D.S."/>
        </authorList>
    </citation>
    <scope>NUCLEOTIDE SEQUENCE [LARGE SCALE GENOMIC DNA]</scope>
    <source>
        <strain evidence="2">HHB-11173 SS5</strain>
    </source>
</reference>
<dbReference type="GeneID" id="18882352"/>
<feature type="non-terminal residue" evidence="1">
    <location>
        <position position="81"/>
    </location>
</feature>
<proteinExistence type="predicted"/>
<dbReference type="KEGG" id="psq:PUNSTDRAFT_40074"/>
<dbReference type="HOGENOM" id="CLU_003703_7_2_1"/>
<sequence length="81" mass="9515">RTRRHEEEICLLVEEMRRVLTYLLAKADWWETQGQRRDQSGDSRVKSNPRLAHGLLAYASRQASILRDLAKVFAKLWLPPL</sequence>
<dbReference type="OrthoDB" id="2682806at2759"/>
<dbReference type="Proteomes" id="UP000054196">
    <property type="component" value="Unassembled WGS sequence"/>
</dbReference>
<gene>
    <name evidence="1" type="ORF">PUNSTDRAFT_40074</name>
</gene>